<proteinExistence type="predicted"/>
<name>A0A6N2MII0_SALVM</name>
<reference evidence="1" key="1">
    <citation type="submission" date="2019-03" db="EMBL/GenBank/DDBJ databases">
        <authorList>
            <person name="Mank J."/>
            <person name="Almeida P."/>
        </authorList>
    </citation>
    <scope>NUCLEOTIDE SEQUENCE</scope>
    <source>
        <strain evidence="1">78183</strain>
    </source>
</reference>
<dbReference type="InterPro" id="IPR004158">
    <property type="entry name" value="DUF247_pln"/>
</dbReference>
<dbReference type="AlphaFoldDB" id="A0A6N2MII0"/>
<sequence length="111" mass="12725">MKFDGGILEIPPLRVQDNTGIYFRNLQAFEQCDSPEHHYIGSECVMQETLEQMEGSLETELFQYSMGRDICYCSSYSPHTHCYTSSVFCYSTVASTISIVSTLFLKTWFGF</sequence>
<organism evidence="1">
    <name type="scientific">Salix viminalis</name>
    <name type="common">Common osier</name>
    <name type="synonym">Basket willow</name>
    <dbReference type="NCBI Taxonomy" id="40686"/>
    <lineage>
        <taxon>Eukaryota</taxon>
        <taxon>Viridiplantae</taxon>
        <taxon>Streptophyta</taxon>
        <taxon>Embryophyta</taxon>
        <taxon>Tracheophyta</taxon>
        <taxon>Spermatophyta</taxon>
        <taxon>Magnoliopsida</taxon>
        <taxon>eudicotyledons</taxon>
        <taxon>Gunneridae</taxon>
        <taxon>Pentapetalae</taxon>
        <taxon>rosids</taxon>
        <taxon>fabids</taxon>
        <taxon>Malpighiales</taxon>
        <taxon>Salicaceae</taxon>
        <taxon>Saliceae</taxon>
        <taxon>Salix</taxon>
    </lineage>
</organism>
<accession>A0A6N2MII0</accession>
<protein>
    <submittedName>
        <fullName evidence="1">Uncharacterized protein</fullName>
    </submittedName>
</protein>
<dbReference type="Pfam" id="PF03140">
    <property type="entry name" value="DUF247"/>
    <property type="match status" value="1"/>
</dbReference>
<gene>
    <name evidence="1" type="ORF">SVIM_LOCUS325628</name>
</gene>
<dbReference type="EMBL" id="CAADRP010001707">
    <property type="protein sequence ID" value="VFU49419.1"/>
    <property type="molecule type" value="Genomic_DNA"/>
</dbReference>
<evidence type="ECO:0000313" key="1">
    <source>
        <dbReference type="EMBL" id="VFU49419.1"/>
    </source>
</evidence>